<dbReference type="InterPro" id="IPR057125">
    <property type="entry name" value="NXF1/2/3/5-like_LRR"/>
</dbReference>
<feature type="compositionally biased region" description="Basic and acidic residues" evidence="10">
    <location>
        <begin position="400"/>
        <end position="412"/>
    </location>
</feature>
<dbReference type="GO" id="GO:0016973">
    <property type="term" value="P:poly(A)+ mRNA export from nucleus"/>
    <property type="evidence" value="ECO:0007669"/>
    <property type="project" value="TreeGrafter"/>
</dbReference>
<dbReference type="FunFam" id="1.10.8.10:FF:000018">
    <property type="entry name" value="Nuclear RNA export factor 1"/>
    <property type="match status" value="1"/>
</dbReference>
<dbReference type="InterPro" id="IPR009060">
    <property type="entry name" value="UBA-like_sf"/>
</dbReference>
<evidence type="ECO:0000259" key="11">
    <source>
        <dbReference type="PROSITE" id="PS50177"/>
    </source>
</evidence>
<keyword evidence="5" id="KW-0677">Repeat</keyword>
<dbReference type="Pfam" id="PF22602">
    <property type="entry name" value="NXF_NTF2"/>
    <property type="match status" value="1"/>
</dbReference>
<sequence length="575" mass="63470">MVGVQIQGWRNASQQDLVNFISRKSRIILQNVQSNMSSGVLTAFVRSMKDAEELEKCSGIRFAGDTLRIQIIDPVGISGDGRNQVTMNTISILRSFLRARYNASAKMLDLTNMVNDQTLVQNGLFSSSTTSSKFFPALMKLATQDKMDVESINLSDNRLDDNCRYLTELALSYPKLKNLAIGNNKISRLEFFNRLKNKFPYLRELIVSGNPLVANDNPTVLKGIVDIFPRLIIINGQQVRDEAKVNALFNFPVVTKSMFFETPDLSKVAANFIAAYLNMWDGQRHDLLQLYTPDSQFSYQVDTTRVGDAPSGPMSSANGSAGSSWSHYLSHSRNLKRVSGARSRMIRLFVGTDAIGKAFQALPKTQHSLQQNPNLYSMETISFPPLNGMQITLHGEFNETAHPEQPFPEHKSSNRGGRYNNQSRGGSRLEKRSFDRAFVVIPGPGGSFIVASDMLLVKPYSGNLAWSEEQRPVSAPSAVAVIPPVGLASNGVAVPGIGATSNMAPVALAPNQIFPPDVAAKLSPEQQQLVLKIMHETRLNLQFTIMLCEQSNWNYAAAGQNFANSKSQIPPQAYQ</sequence>
<dbReference type="InterPro" id="IPR002075">
    <property type="entry name" value="NTF2_dom"/>
</dbReference>
<keyword evidence="14" id="KW-1185">Reference proteome</keyword>
<feature type="domain" description="TAP-C" evidence="12">
    <location>
        <begin position="524"/>
        <end position="575"/>
    </location>
</feature>
<comment type="similarity">
    <text evidence="2">Belongs to the NXF family.</text>
</comment>
<feature type="region of interest" description="Disordered" evidence="10">
    <location>
        <begin position="400"/>
        <end position="428"/>
    </location>
</feature>
<dbReference type="PANTHER" id="PTHR10662">
    <property type="entry name" value="NUCLEAR RNA EXPORT FACTOR"/>
    <property type="match status" value="1"/>
</dbReference>
<evidence type="ECO:0000256" key="7">
    <source>
        <dbReference type="ARBA" id="ARBA00023242"/>
    </source>
</evidence>
<dbReference type="KEGG" id="bnn:FOA43_000723"/>
<dbReference type="Proteomes" id="UP000662931">
    <property type="component" value="Chromosome 1"/>
</dbReference>
<keyword evidence="4" id="KW-0433">Leucine-rich repeat</keyword>
<evidence type="ECO:0000256" key="5">
    <source>
        <dbReference type="ARBA" id="ARBA00022737"/>
    </source>
</evidence>
<dbReference type="InterPro" id="IPR040736">
    <property type="entry name" value="Mex67_RRM"/>
</dbReference>
<dbReference type="Gene3D" id="1.10.8.10">
    <property type="entry name" value="DNA helicase RuvA subunit, C-terminal domain"/>
    <property type="match status" value="1"/>
</dbReference>
<evidence type="ECO:0000256" key="4">
    <source>
        <dbReference type="ARBA" id="ARBA00022614"/>
    </source>
</evidence>
<keyword evidence="7" id="KW-0539">Nucleus</keyword>
<organism evidence="13 14">
    <name type="scientific">Eeniella nana</name>
    <name type="common">Yeast</name>
    <name type="synonym">Brettanomyces nanus</name>
    <dbReference type="NCBI Taxonomy" id="13502"/>
    <lineage>
        <taxon>Eukaryota</taxon>
        <taxon>Fungi</taxon>
        <taxon>Dikarya</taxon>
        <taxon>Ascomycota</taxon>
        <taxon>Saccharomycotina</taxon>
        <taxon>Pichiomycetes</taxon>
        <taxon>Pichiales</taxon>
        <taxon>Pichiaceae</taxon>
        <taxon>Brettanomyces</taxon>
    </lineage>
</organism>
<evidence type="ECO:0000256" key="6">
    <source>
        <dbReference type="ARBA" id="ARBA00022816"/>
    </source>
</evidence>
<dbReference type="SMART" id="SM00804">
    <property type="entry name" value="TAP_C"/>
    <property type="match status" value="1"/>
</dbReference>
<dbReference type="InterPro" id="IPR032675">
    <property type="entry name" value="LRR_dom_sf"/>
</dbReference>
<dbReference type="PROSITE" id="PS51281">
    <property type="entry name" value="TAP_C"/>
    <property type="match status" value="1"/>
</dbReference>
<dbReference type="PANTHER" id="PTHR10662:SF22">
    <property type="entry name" value="NUCLEAR RNA EXPORT FACTOR 1"/>
    <property type="match status" value="1"/>
</dbReference>
<dbReference type="EMBL" id="CP064812">
    <property type="protein sequence ID" value="QPG73413.1"/>
    <property type="molecule type" value="Genomic_DNA"/>
</dbReference>
<dbReference type="InterPro" id="IPR030217">
    <property type="entry name" value="NXF_fam"/>
</dbReference>
<dbReference type="RefSeq" id="XP_038776978.1">
    <property type="nucleotide sequence ID" value="XM_038921050.1"/>
</dbReference>
<evidence type="ECO:0000259" key="12">
    <source>
        <dbReference type="PROSITE" id="PS51281"/>
    </source>
</evidence>
<protein>
    <recommendedName>
        <fullName evidence="9">mRNA export factor MEX67</fullName>
    </recommendedName>
</protein>
<evidence type="ECO:0000256" key="3">
    <source>
        <dbReference type="ARBA" id="ARBA00022448"/>
    </source>
</evidence>
<dbReference type="GO" id="GO:0003723">
    <property type="term" value="F:RNA binding"/>
    <property type="evidence" value="ECO:0007669"/>
    <property type="project" value="TreeGrafter"/>
</dbReference>
<evidence type="ECO:0000256" key="8">
    <source>
        <dbReference type="ARBA" id="ARBA00055253"/>
    </source>
</evidence>
<gene>
    <name evidence="13" type="ORF">FOA43_000723</name>
</gene>
<dbReference type="GeneID" id="62194124"/>
<evidence type="ECO:0000313" key="14">
    <source>
        <dbReference type="Proteomes" id="UP000662931"/>
    </source>
</evidence>
<keyword evidence="6" id="KW-0509">mRNA transport</keyword>
<dbReference type="PROSITE" id="PS50177">
    <property type="entry name" value="NTF2_DOMAIN"/>
    <property type="match status" value="1"/>
</dbReference>
<evidence type="ECO:0000313" key="13">
    <source>
        <dbReference type="EMBL" id="QPG73413.1"/>
    </source>
</evidence>
<dbReference type="SUPFAM" id="SSF54427">
    <property type="entry name" value="NTF2-like"/>
    <property type="match status" value="1"/>
</dbReference>
<dbReference type="SUPFAM" id="SSF52058">
    <property type="entry name" value="L domain-like"/>
    <property type="match status" value="1"/>
</dbReference>
<dbReference type="GO" id="GO:0042272">
    <property type="term" value="C:nuclear RNA export factor complex"/>
    <property type="evidence" value="ECO:0007669"/>
    <property type="project" value="UniProtKB-ARBA"/>
</dbReference>
<dbReference type="InterPro" id="IPR005637">
    <property type="entry name" value="TAP_C_dom"/>
</dbReference>
<dbReference type="InterPro" id="IPR018222">
    <property type="entry name" value="Nuclear_transport_factor_2_euk"/>
</dbReference>
<dbReference type="Pfam" id="PF18444">
    <property type="entry name" value="RRM_9"/>
    <property type="match status" value="1"/>
</dbReference>
<keyword evidence="3" id="KW-0813">Transport</keyword>
<dbReference type="SUPFAM" id="SSF46934">
    <property type="entry name" value="UBA-like"/>
    <property type="match status" value="1"/>
</dbReference>
<proteinExistence type="inferred from homology"/>
<feature type="domain" description="NTF2" evidence="11">
    <location>
        <begin position="268"/>
        <end position="457"/>
    </location>
</feature>
<comment type="function">
    <text evidence="8">Involved in the export of mRNA from the nucleus to the cytoplasm.</text>
</comment>
<dbReference type="CDD" id="cd14342">
    <property type="entry name" value="UBA_TAP-C"/>
    <property type="match status" value="1"/>
</dbReference>
<evidence type="ECO:0000256" key="9">
    <source>
        <dbReference type="ARBA" id="ARBA00069694"/>
    </source>
</evidence>
<dbReference type="Pfam" id="PF03943">
    <property type="entry name" value="TAP_C"/>
    <property type="match status" value="1"/>
</dbReference>
<dbReference type="Gene3D" id="3.10.450.50">
    <property type="match status" value="1"/>
</dbReference>
<dbReference type="PROSITE" id="PS51450">
    <property type="entry name" value="LRR"/>
    <property type="match status" value="1"/>
</dbReference>
<accession>A0A875RXX5</accession>
<dbReference type="Pfam" id="PF24048">
    <property type="entry name" value="LRR_NXF1-5"/>
    <property type="match status" value="1"/>
</dbReference>
<reference evidence="13" key="1">
    <citation type="submission" date="2020-10" db="EMBL/GenBank/DDBJ databases">
        <authorList>
            <person name="Roach M.J.R."/>
        </authorList>
    </citation>
    <scope>NUCLEOTIDE SEQUENCE</scope>
    <source>
        <strain evidence="13">CBS 1945</strain>
    </source>
</reference>
<name>A0A875RXX5_EENNA</name>
<evidence type="ECO:0000256" key="1">
    <source>
        <dbReference type="ARBA" id="ARBA00004123"/>
    </source>
</evidence>
<dbReference type="InterPro" id="IPR032710">
    <property type="entry name" value="NTF2-like_dom_sf"/>
</dbReference>
<evidence type="ECO:0000256" key="10">
    <source>
        <dbReference type="SAM" id="MobiDB-lite"/>
    </source>
</evidence>
<dbReference type="AlphaFoldDB" id="A0A875RXX5"/>
<evidence type="ECO:0000256" key="2">
    <source>
        <dbReference type="ARBA" id="ARBA00009285"/>
    </source>
</evidence>
<comment type="subcellular location">
    <subcellularLocation>
        <location evidence="1">Nucleus</location>
    </subcellularLocation>
</comment>
<dbReference type="OrthoDB" id="25872at2759"/>
<dbReference type="InterPro" id="IPR001611">
    <property type="entry name" value="Leu-rich_rpt"/>
</dbReference>
<dbReference type="Gene3D" id="3.80.10.10">
    <property type="entry name" value="Ribonuclease Inhibitor"/>
    <property type="match status" value="1"/>
</dbReference>